<dbReference type="InterPro" id="IPR027328">
    <property type="entry name" value="MAPRE"/>
</dbReference>
<feature type="region of interest" description="Disordered" evidence="9">
    <location>
        <begin position="421"/>
        <end position="527"/>
    </location>
</feature>
<keyword evidence="6" id="KW-0498">Mitosis</keyword>
<reference evidence="11 12" key="1">
    <citation type="journal article" date="2007" name="Nature">
        <title>Evolution of genes and genomes on the Drosophila phylogeny.</title>
        <authorList>
            <consortium name="Drosophila 12 Genomes Consortium"/>
            <person name="Clark A.G."/>
            <person name="Eisen M.B."/>
            <person name="Smith D.R."/>
            <person name="Bergman C.M."/>
            <person name="Oliver B."/>
            <person name="Markow T.A."/>
            <person name="Kaufman T.C."/>
            <person name="Kellis M."/>
            <person name="Gelbart W."/>
            <person name="Iyer V.N."/>
            <person name="Pollard D.A."/>
            <person name="Sackton T.B."/>
            <person name="Larracuente A.M."/>
            <person name="Singh N.D."/>
            <person name="Abad J.P."/>
            <person name="Abt D.N."/>
            <person name="Adryan B."/>
            <person name="Aguade M."/>
            <person name="Akashi H."/>
            <person name="Anderson W.W."/>
            <person name="Aquadro C.F."/>
            <person name="Ardell D.H."/>
            <person name="Arguello R."/>
            <person name="Artieri C.G."/>
            <person name="Barbash D.A."/>
            <person name="Barker D."/>
            <person name="Barsanti P."/>
            <person name="Batterham P."/>
            <person name="Batzoglou S."/>
            <person name="Begun D."/>
            <person name="Bhutkar A."/>
            <person name="Blanco E."/>
            <person name="Bosak S.A."/>
            <person name="Bradley R.K."/>
            <person name="Brand A.D."/>
            <person name="Brent M.R."/>
            <person name="Brooks A.N."/>
            <person name="Brown R.H."/>
            <person name="Butlin R.K."/>
            <person name="Caggese C."/>
            <person name="Calvi B.R."/>
            <person name="Bernardo de Carvalho A."/>
            <person name="Caspi A."/>
            <person name="Castrezana S."/>
            <person name="Celniker S.E."/>
            <person name="Chang J.L."/>
            <person name="Chapple C."/>
            <person name="Chatterji S."/>
            <person name="Chinwalla A."/>
            <person name="Civetta A."/>
            <person name="Clifton S.W."/>
            <person name="Comeron J.M."/>
            <person name="Costello J.C."/>
            <person name="Coyne J.A."/>
            <person name="Daub J."/>
            <person name="David R.G."/>
            <person name="Delcher A.L."/>
            <person name="Delehaunty K."/>
            <person name="Do C.B."/>
            <person name="Ebling H."/>
            <person name="Edwards K."/>
            <person name="Eickbush T."/>
            <person name="Evans J.D."/>
            <person name="Filipski A."/>
            <person name="Findeiss S."/>
            <person name="Freyhult E."/>
            <person name="Fulton L."/>
            <person name="Fulton R."/>
            <person name="Garcia A.C."/>
            <person name="Gardiner A."/>
            <person name="Garfield D.A."/>
            <person name="Garvin B.E."/>
            <person name="Gibson G."/>
            <person name="Gilbert D."/>
            <person name="Gnerre S."/>
            <person name="Godfrey J."/>
            <person name="Good R."/>
            <person name="Gotea V."/>
            <person name="Gravely B."/>
            <person name="Greenberg A.J."/>
            <person name="Griffiths-Jones S."/>
            <person name="Gross S."/>
            <person name="Guigo R."/>
            <person name="Gustafson E.A."/>
            <person name="Haerty W."/>
            <person name="Hahn M.W."/>
            <person name="Halligan D.L."/>
            <person name="Halpern A.L."/>
            <person name="Halter G.M."/>
            <person name="Han M.V."/>
            <person name="Heger A."/>
            <person name="Hillier L."/>
            <person name="Hinrichs A.S."/>
            <person name="Holmes I."/>
            <person name="Hoskins R.A."/>
            <person name="Hubisz M.J."/>
            <person name="Hultmark D."/>
            <person name="Huntley M.A."/>
            <person name="Jaffe D.B."/>
            <person name="Jagadeeshan S."/>
            <person name="Jeck W.R."/>
            <person name="Johnson J."/>
            <person name="Jones C.D."/>
            <person name="Jordan W.C."/>
            <person name="Karpen G.H."/>
            <person name="Kataoka E."/>
            <person name="Keightley P.D."/>
            <person name="Kheradpour P."/>
            <person name="Kirkness E.F."/>
            <person name="Koerich L.B."/>
            <person name="Kristiansen K."/>
            <person name="Kudrna D."/>
            <person name="Kulathinal R.J."/>
            <person name="Kumar S."/>
            <person name="Kwok R."/>
            <person name="Lander E."/>
            <person name="Langley C.H."/>
            <person name="Lapoint R."/>
            <person name="Lazzaro B.P."/>
            <person name="Lee S.J."/>
            <person name="Levesque L."/>
            <person name="Li R."/>
            <person name="Lin C.F."/>
            <person name="Lin M.F."/>
            <person name="Lindblad-Toh K."/>
            <person name="Llopart A."/>
            <person name="Long M."/>
            <person name="Low L."/>
            <person name="Lozovsky E."/>
            <person name="Lu J."/>
            <person name="Luo M."/>
            <person name="Machado C.A."/>
            <person name="Makalowski W."/>
            <person name="Marzo M."/>
            <person name="Matsuda M."/>
            <person name="Matzkin L."/>
            <person name="McAllister B."/>
            <person name="McBride C.S."/>
            <person name="McKernan B."/>
            <person name="McKernan K."/>
            <person name="Mendez-Lago M."/>
            <person name="Minx P."/>
            <person name="Mollenhauer M.U."/>
            <person name="Montooth K."/>
            <person name="Mount S.M."/>
            <person name="Mu X."/>
            <person name="Myers E."/>
            <person name="Negre B."/>
            <person name="Newfeld S."/>
            <person name="Nielsen R."/>
            <person name="Noor M.A."/>
            <person name="O'Grady P."/>
            <person name="Pachter L."/>
            <person name="Papaceit M."/>
            <person name="Parisi M.J."/>
            <person name="Parisi M."/>
            <person name="Parts L."/>
            <person name="Pedersen J.S."/>
            <person name="Pesole G."/>
            <person name="Phillippy A.M."/>
            <person name="Ponting C.P."/>
            <person name="Pop M."/>
            <person name="Porcelli D."/>
            <person name="Powell J.R."/>
            <person name="Prohaska S."/>
            <person name="Pruitt K."/>
            <person name="Puig M."/>
            <person name="Quesneville H."/>
            <person name="Ram K.R."/>
            <person name="Rand D."/>
            <person name="Rasmussen M.D."/>
            <person name="Reed L.K."/>
            <person name="Reenan R."/>
            <person name="Reily A."/>
            <person name="Remington K.A."/>
            <person name="Rieger T.T."/>
            <person name="Ritchie M.G."/>
            <person name="Robin C."/>
            <person name="Rogers Y.H."/>
            <person name="Rohde C."/>
            <person name="Rozas J."/>
            <person name="Rubenfield M.J."/>
            <person name="Ruiz A."/>
            <person name="Russo S."/>
            <person name="Salzberg S.L."/>
            <person name="Sanchez-Gracia A."/>
            <person name="Saranga D.J."/>
            <person name="Sato H."/>
            <person name="Schaeffer S.W."/>
            <person name="Schatz M.C."/>
            <person name="Schlenke T."/>
            <person name="Schwartz R."/>
            <person name="Segarra C."/>
            <person name="Singh R.S."/>
            <person name="Sirot L."/>
            <person name="Sirota M."/>
            <person name="Sisneros N.B."/>
            <person name="Smith C.D."/>
            <person name="Smith T.F."/>
            <person name="Spieth J."/>
            <person name="Stage D.E."/>
            <person name="Stark A."/>
            <person name="Stephan W."/>
            <person name="Strausberg R.L."/>
            <person name="Strempel S."/>
            <person name="Sturgill D."/>
            <person name="Sutton G."/>
            <person name="Sutton G.G."/>
            <person name="Tao W."/>
            <person name="Teichmann S."/>
            <person name="Tobari Y.N."/>
            <person name="Tomimura Y."/>
            <person name="Tsolas J.M."/>
            <person name="Valente V.L."/>
            <person name="Venter E."/>
            <person name="Venter J.C."/>
            <person name="Vicario S."/>
            <person name="Vieira F.G."/>
            <person name="Vilella A.J."/>
            <person name="Villasante A."/>
            <person name="Walenz B."/>
            <person name="Wang J."/>
            <person name="Wasserman M."/>
            <person name="Watts T."/>
            <person name="Wilson D."/>
            <person name="Wilson R.K."/>
            <person name="Wing R.A."/>
            <person name="Wolfner M.F."/>
            <person name="Wong A."/>
            <person name="Wong G.K."/>
            <person name="Wu C.I."/>
            <person name="Wu G."/>
            <person name="Yamamoto D."/>
            <person name="Yang H.P."/>
            <person name="Yang S.P."/>
            <person name="Yorke J.A."/>
            <person name="Yoshida K."/>
            <person name="Zdobnov E."/>
            <person name="Zhang P."/>
            <person name="Zhang Y."/>
            <person name="Zimin A.V."/>
            <person name="Baldwin J."/>
            <person name="Abdouelleil A."/>
            <person name="Abdulkadir J."/>
            <person name="Abebe A."/>
            <person name="Abera B."/>
            <person name="Abreu J."/>
            <person name="Acer S.C."/>
            <person name="Aftuck L."/>
            <person name="Alexander A."/>
            <person name="An P."/>
            <person name="Anderson E."/>
            <person name="Anderson S."/>
            <person name="Arachi H."/>
            <person name="Azer M."/>
            <person name="Bachantsang P."/>
            <person name="Barry A."/>
            <person name="Bayul T."/>
            <person name="Berlin A."/>
            <person name="Bessette D."/>
            <person name="Bloom T."/>
            <person name="Blye J."/>
            <person name="Boguslavskiy L."/>
            <person name="Bonnet C."/>
            <person name="Boukhgalter B."/>
            <person name="Bourzgui I."/>
            <person name="Brown A."/>
            <person name="Cahill P."/>
            <person name="Channer S."/>
            <person name="Cheshatsang Y."/>
            <person name="Chuda L."/>
            <person name="Citroen M."/>
            <person name="Collymore A."/>
            <person name="Cooke P."/>
            <person name="Costello M."/>
            <person name="D'Aco K."/>
            <person name="Daza R."/>
            <person name="De Haan G."/>
            <person name="DeGray S."/>
            <person name="DeMaso C."/>
            <person name="Dhargay N."/>
            <person name="Dooley K."/>
            <person name="Dooley E."/>
            <person name="Doricent M."/>
            <person name="Dorje P."/>
            <person name="Dorjee K."/>
            <person name="Dupes A."/>
            <person name="Elong R."/>
            <person name="Falk J."/>
            <person name="Farina A."/>
            <person name="Faro S."/>
            <person name="Ferguson D."/>
            <person name="Fisher S."/>
            <person name="Foley C.D."/>
            <person name="Franke A."/>
            <person name="Friedrich D."/>
            <person name="Gadbois L."/>
            <person name="Gearin G."/>
            <person name="Gearin C.R."/>
            <person name="Giannoukos G."/>
            <person name="Goode T."/>
            <person name="Graham J."/>
            <person name="Grandbois E."/>
            <person name="Grewal S."/>
            <person name="Gyaltsen K."/>
            <person name="Hafez N."/>
            <person name="Hagos B."/>
            <person name="Hall J."/>
            <person name="Henson C."/>
            <person name="Hollinger A."/>
            <person name="Honan T."/>
            <person name="Huard M.D."/>
            <person name="Hughes L."/>
            <person name="Hurhula B."/>
            <person name="Husby M.E."/>
            <person name="Kamat A."/>
            <person name="Kanga B."/>
            <person name="Kashin S."/>
            <person name="Khazanovich D."/>
            <person name="Kisner P."/>
            <person name="Lance K."/>
            <person name="Lara M."/>
            <person name="Lee W."/>
            <person name="Lennon N."/>
            <person name="Letendre F."/>
            <person name="LeVine R."/>
            <person name="Lipovsky A."/>
            <person name="Liu X."/>
            <person name="Liu J."/>
            <person name="Liu S."/>
            <person name="Lokyitsang T."/>
            <person name="Lokyitsang Y."/>
            <person name="Lubonja R."/>
            <person name="Lui A."/>
            <person name="MacDonald P."/>
            <person name="Magnisalis V."/>
            <person name="Maru K."/>
            <person name="Matthews C."/>
            <person name="McCusker W."/>
            <person name="McDonough S."/>
            <person name="Mehta T."/>
            <person name="Meldrim J."/>
            <person name="Meneus L."/>
            <person name="Mihai O."/>
            <person name="Mihalev A."/>
            <person name="Mihova T."/>
            <person name="Mittelman R."/>
            <person name="Mlenga V."/>
            <person name="Montmayeur A."/>
            <person name="Mulrain L."/>
            <person name="Navidi A."/>
            <person name="Naylor J."/>
            <person name="Negash T."/>
            <person name="Nguyen T."/>
            <person name="Nguyen N."/>
            <person name="Nicol R."/>
            <person name="Norbu C."/>
            <person name="Norbu N."/>
            <person name="Novod N."/>
            <person name="O'Neill B."/>
            <person name="Osman S."/>
            <person name="Markiewicz E."/>
            <person name="Oyono O.L."/>
            <person name="Patti C."/>
            <person name="Phunkhang P."/>
            <person name="Pierre F."/>
            <person name="Priest M."/>
            <person name="Raghuraman S."/>
            <person name="Rege F."/>
            <person name="Reyes R."/>
            <person name="Rise C."/>
            <person name="Rogov P."/>
            <person name="Ross K."/>
            <person name="Ryan E."/>
            <person name="Settipalli S."/>
            <person name="Shea T."/>
            <person name="Sherpa N."/>
            <person name="Shi L."/>
            <person name="Shih D."/>
            <person name="Sparrow T."/>
            <person name="Spaulding J."/>
            <person name="Stalker J."/>
            <person name="Stange-Thomann N."/>
            <person name="Stavropoulos S."/>
            <person name="Stone C."/>
            <person name="Strader C."/>
            <person name="Tesfaye S."/>
            <person name="Thomson T."/>
            <person name="Thoulutsang Y."/>
            <person name="Thoulutsang D."/>
            <person name="Topham K."/>
            <person name="Topping I."/>
            <person name="Tsamla T."/>
            <person name="Vassiliev H."/>
            <person name="Vo A."/>
            <person name="Wangchuk T."/>
            <person name="Wangdi T."/>
            <person name="Weiand M."/>
            <person name="Wilkinson J."/>
            <person name="Wilson A."/>
            <person name="Yadav S."/>
            <person name="Young G."/>
            <person name="Yu Q."/>
            <person name="Zembek L."/>
            <person name="Zhong D."/>
            <person name="Zimmer A."/>
            <person name="Zwirko Z."/>
            <person name="Jaffe D.B."/>
            <person name="Alvarez P."/>
            <person name="Brockman W."/>
            <person name="Butler J."/>
            <person name="Chin C."/>
            <person name="Gnerre S."/>
            <person name="Grabherr M."/>
            <person name="Kleber M."/>
            <person name="Mauceli E."/>
            <person name="MacCallum I."/>
        </authorList>
    </citation>
    <scope>NUCLEOTIDE SEQUENCE [LARGE SCALE GENOMIC DNA]</scope>
    <source>
        <strain evidence="11 12">TSC#14021-0224.01</strain>
    </source>
</reference>
<dbReference type="InterPro" id="IPR001715">
    <property type="entry name" value="CH_dom"/>
</dbReference>
<keyword evidence="5" id="KW-0493">Microtubule</keyword>
<keyword evidence="8" id="KW-0131">Cell cycle</keyword>
<organism evidence="11 12">
    <name type="scientific">Drosophila erecta</name>
    <name type="common">Fruit fly</name>
    <dbReference type="NCBI Taxonomy" id="7220"/>
    <lineage>
        <taxon>Eukaryota</taxon>
        <taxon>Metazoa</taxon>
        <taxon>Ecdysozoa</taxon>
        <taxon>Arthropoda</taxon>
        <taxon>Hexapoda</taxon>
        <taxon>Insecta</taxon>
        <taxon>Pterygota</taxon>
        <taxon>Neoptera</taxon>
        <taxon>Endopterygota</taxon>
        <taxon>Diptera</taxon>
        <taxon>Brachycera</taxon>
        <taxon>Muscomorpha</taxon>
        <taxon>Ephydroidea</taxon>
        <taxon>Drosophilidae</taxon>
        <taxon>Drosophila</taxon>
        <taxon>Sophophora</taxon>
    </lineage>
</organism>
<comment type="similarity">
    <text evidence="2">Belongs to the MAPRE family.</text>
</comment>
<evidence type="ECO:0000256" key="6">
    <source>
        <dbReference type="ARBA" id="ARBA00022776"/>
    </source>
</evidence>
<evidence type="ECO:0000313" key="12">
    <source>
        <dbReference type="Proteomes" id="UP000008711"/>
    </source>
</evidence>
<dbReference type="Pfam" id="PF00307">
    <property type="entry name" value="CH"/>
    <property type="match status" value="1"/>
</dbReference>
<feature type="region of interest" description="Disordered" evidence="9">
    <location>
        <begin position="320"/>
        <end position="403"/>
    </location>
</feature>
<evidence type="ECO:0000259" key="10">
    <source>
        <dbReference type="PROSITE" id="PS50021"/>
    </source>
</evidence>
<dbReference type="OrthoDB" id="7854775at2759"/>
<dbReference type="AlphaFoldDB" id="B3NW41"/>
<feature type="compositionally biased region" description="Polar residues" evidence="9">
    <location>
        <begin position="470"/>
        <end position="480"/>
    </location>
</feature>
<feature type="compositionally biased region" description="Basic and acidic residues" evidence="9">
    <location>
        <begin position="186"/>
        <end position="200"/>
    </location>
</feature>
<dbReference type="GO" id="GO:0005874">
    <property type="term" value="C:microtubule"/>
    <property type="evidence" value="ECO:0007669"/>
    <property type="project" value="UniProtKB-KW"/>
</dbReference>
<sequence>MPPLRAQNVTVTHNSLVQWSRAEILDWFNETLKCSLTNIEHLCTGAAYCNLMHMLFPKLINLKRVKFFPNQQYEFVANFKELQKAFNKVKVIPPVQVNKVIHGRCVENFEFAVWFRHFFMANYNKEKCSDYDVLVARDYQDIGMGSSRSSTPVSATKSRRGIEIVKISPRRDQGKTAFEDYPEAPPLKRESQMPTEKRDGVRVPKIAKIPKKGTQQANVNKASDVNVVTPLDLPGKAGDARKPRQSARSSTAGLPPANQPELHRRPTKSPIRKNLEMPLMNSTTRTKLSATARNVTYVKIPQLDLTGIAIDTPRPVAPAMSIKPTGISGRNKVPSPPERPDSSGRTCNERVLRMETNGKPEGGSNRMKQSQQGTANWEREPLSKRNPVKQGIRQKAMETKTIRMTARAEELFAKLSRNTEADHMRHNSQDSNDQDANDQGANDQGWNDQGANDQDSNDQDKNDQDANGQGTNDQGWNDQGANDQDKNDQGANDQDKNDQDKNDQGANDQHTNDQGTNNLGTNDQVNDGQDKQKEIFKSSVFCSRPASMPGIQDDGIPIGLSKELAQVLASCELTHEQLLTEVSLHCRLQLLIKNTDEDNDVDVAVQTTVLDAASGTQMGEAAKHL</sequence>
<dbReference type="eggNOG" id="KOG3000">
    <property type="taxonomic scope" value="Eukaryota"/>
</dbReference>
<feature type="region of interest" description="Disordered" evidence="9">
    <location>
        <begin position="171"/>
        <end position="200"/>
    </location>
</feature>
<dbReference type="EMBL" id="CH954180">
    <property type="protein sequence ID" value="EDV46174.1"/>
    <property type="molecule type" value="Genomic_DNA"/>
</dbReference>
<evidence type="ECO:0000313" key="11">
    <source>
        <dbReference type="EMBL" id="EDV46174.1"/>
    </source>
</evidence>
<dbReference type="Proteomes" id="UP000008711">
    <property type="component" value="Unassembled WGS sequence"/>
</dbReference>
<feature type="compositionally biased region" description="Polar residues" evidence="9">
    <location>
        <begin position="366"/>
        <end position="375"/>
    </location>
</feature>
<dbReference type="GO" id="GO:0008017">
    <property type="term" value="F:microtubule binding"/>
    <property type="evidence" value="ECO:0007669"/>
    <property type="project" value="InterPro"/>
</dbReference>
<keyword evidence="7" id="KW-0206">Cytoskeleton</keyword>
<evidence type="ECO:0000256" key="1">
    <source>
        <dbReference type="ARBA" id="ARBA00004245"/>
    </source>
</evidence>
<reference evidence="11 12" key="2">
    <citation type="journal article" date="2008" name="Bioinformatics">
        <title>Assembly reconciliation.</title>
        <authorList>
            <person name="Zimin A.V."/>
            <person name="Smith D.R."/>
            <person name="Sutton G."/>
            <person name="Yorke J.A."/>
        </authorList>
    </citation>
    <scope>NUCLEOTIDE SEQUENCE [LARGE SCALE GENOMIC DNA]</scope>
    <source>
        <strain evidence="11 12">TSC#14021-0224.01</strain>
    </source>
</reference>
<keyword evidence="12" id="KW-1185">Reference proteome</keyword>
<dbReference type="KEGG" id="der:6551456"/>
<comment type="subcellular location">
    <subcellularLocation>
        <location evidence="1">Cytoplasm</location>
        <location evidence="1">Cytoskeleton</location>
    </subcellularLocation>
</comment>
<evidence type="ECO:0000256" key="7">
    <source>
        <dbReference type="ARBA" id="ARBA00023212"/>
    </source>
</evidence>
<evidence type="ECO:0000256" key="9">
    <source>
        <dbReference type="SAM" id="MobiDB-lite"/>
    </source>
</evidence>
<evidence type="ECO:0000256" key="3">
    <source>
        <dbReference type="ARBA" id="ARBA00022490"/>
    </source>
</evidence>
<dbReference type="InterPro" id="IPR036872">
    <property type="entry name" value="CH_dom_sf"/>
</dbReference>
<dbReference type="Gene3D" id="1.10.418.10">
    <property type="entry name" value="Calponin-like domain"/>
    <property type="match status" value="1"/>
</dbReference>
<evidence type="ECO:0000256" key="8">
    <source>
        <dbReference type="ARBA" id="ARBA00023306"/>
    </source>
</evidence>
<dbReference type="HOGENOM" id="CLU_437603_0_0_1"/>
<evidence type="ECO:0000256" key="5">
    <source>
        <dbReference type="ARBA" id="ARBA00022701"/>
    </source>
</evidence>
<feature type="compositionally biased region" description="Basic and acidic residues" evidence="9">
    <location>
        <begin position="338"/>
        <end position="358"/>
    </location>
</feature>
<gene>
    <name evidence="11" type="primary">Dere\GG18930</name>
    <name evidence="11" type="synonym">dere_GLEANR_3722</name>
    <name evidence="11" type="synonym">GG18930</name>
    <name evidence="11" type="ORF">Dere_GG18930</name>
</gene>
<keyword evidence="4" id="KW-0132">Cell division</keyword>
<dbReference type="GO" id="GO:0051301">
    <property type="term" value="P:cell division"/>
    <property type="evidence" value="ECO:0007669"/>
    <property type="project" value="UniProtKB-KW"/>
</dbReference>
<evidence type="ECO:0000256" key="2">
    <source>
        <dbReference type="ARBA" id="ARBA00010729"/>
    </source>
</evidence>
<dbReference type="PANTHER" id="PTHR10623">
    <property type="entry name" value="MICROTUBULE-ASSOCIATED PROTEIN RP/EB FAMILY MEMBER"/>
    <property type="match status" value="1"/>
</dbReference>
<accession>B3NW41</accession>
<dbReference type="SUPFAM" id="SSF47576">
    <property type="entry name" value="Calponin-homology domain, CH-domain"/>
    <property type="match status" value="1"/>
</dbReference>
<feature type="domain" description="Calponin-homology (CH)" evidence="10">
    <location>
        <begin position="18"/>
        <end position="120"/>
    </location>
</feature>
<name>B3NW41_DROER</name>
<dbReference type="OMA" id="NDQGAND"/>
<proteinExistence type="inferred from homology"/>
<evidence type="ECO:0000256" key="4">
    <source>
        <dbReference type="ARBA" id="ARBA00022618"/>
    </source>
</evidence>
<dbReference type="PROSITE" id="PS50021">
    <property type="entry name" value="CH"/>
    <property type="match status" value="1"/>
</dbReference>
<feature type="compositionally biased region" description="Basic and acidic residues" evidence="9">
    <location>
        <begin position="483"/>
        <end position="503"/>
    </location>
</feature>
<keyword evidence="3" id="KW-0963">Cytoplasm</keyword>
<protein>
    <recommendedName>
        <fullName evidence="10">Calponin-homology (CH) domain-containing protein</fullName>
    </recommendedName>
</protein>
<feature type="compositionally biased region" description="Polar residues" evidence="9">
    <location>
        <begin position="512"/>
        <end position="527"/>
    </location>
</feature>
<dbReference type="FunFam" id="1.10.418.10:FF:000028">
    <property type="entry name" value="RP/EB family microtubule-associated protein"/>
    <property type="match status" value="1"/>
</dbReference>
<feature type="region of interest" description="Disordered" evidence="9">
    <location>
        <begin position="229"/>
        <end position="274"/>
    </location>
</feature>